<dbReference type="InterPro" id="IPR011990">
    <property type="entry name" value="TPR-like_helical_dom_sf"/>
</dbReference>
<gene>
    <name evidence="2" type="ORF">HNI00_14705</name>
</gene>
<feature type="compositionally biased region" description="Low complexity" evidence="1">
    <location>
        <begin position="340"/>
        <end position="368"/>
    </location>
</feature>
<dbReference type="AlphaFoldDB" id="A0AA96Y582"/>
<evidence type="ECO:0000313" key="2">
    <source>
        <dbReference type="EMBL" id="WOB44250.1"/>
    </source>
</evidence>
<dbReference type="KEGG" id="tog:HNI00_14705"/>
<evidence type="ECO:0000256" key="1">
    <source>
        <dbReference type="SAM" id="MobiDB-lite"/>
    </source>
</evidence>
<organism evidence="2">
    <name type="scientific">Thermoleptolyngbya oregonensis NK1-22</name>
    <dbReference type="NCBI Taxonomy" id="2547457"/>
    <lineage>
        <taxon>Bacteria</taxon>
        <taxon>Bacillati</taxon>
        <taxon>Cyanobacteriota</taxon>
        <taxon>Cyanophyceae</taxon>
        <taxon>Oculatellales</taxon>
        <taxon>Oculatellaceae</taxon>
        <taxon>Thermoleptolyngbya</taxon>
    </lineage>
</organism>
<proteinExistence type="predicted"/>
<sequence length="865" mass="93680">MQSPRFSPASFSPSRLQQVCNKPATVQISPLPFLPFPPVSQSSPRQNLTFNQQSYLRLKLALSLNLRRQVFIAVCDDLPLRDRLASQLQADFSNPSPIHQGDRAFWEVGERRYPRLVTLDLNLSDPNPIVQVAQWLADSPPPMNGKRRSPVPAFQFLGIEQLTRQSPTTQRMFITHLQGIERSLPVLDSSLLFWMPQPWFRLLPQSALEFWRCRTGVFEFVGEPTPRPPRTMTPIVSTAPADKRPPSPSPNPSPNSLSNSAASSPPAARAVTQPTPQKAPPAAQAPAKVDVAQKVEKVETPSAKAPESKRPAEAGASPPVNPWAIAPSAPPAAPTGTVRPASPANSSANSSAKSPAASSAHPAAIAKPPASPVAAPPPASSAAAKPSSSPVSGSFRLDAAQTPTPSSVSVGRSPATSAAIGKPPTPPADSSASPPTPPQPPLANLAPPTDPDAQITRLLEQIAHLHRQSASAAQLQDAYRTLGDAYRDRIEQGDTSLPTLMAALQAYEQVMVRLPDKSPLWTDLLNDVGNLCWLLSRNSSAPDQVLPNLRQAIQSYQLALKKLDTHTQAQSYPMLHNNLGAAYADLARYEQPVENLQKSAQSYREALRYRDASSDPARYASTQNNLGTTYWNLAQHHQPKESLKRAIAAYQEALKYPNSQPPLSYAMIQNNLGTALWSLAQIEQPEVYLPKAIAAYRQSLQQRTLDAAPAAFAATQNNLGTALWHLALCLGDRPQEQLQKLQAAIQAYEAALQGVAKLEALSSPAMLSFDPATTHNNLGLAYFHIATQVPRLLGTAPEVAPLEKALHHHLQAATRWQHQPELRQAAMQSVLQTLKAFYELFGTAGQNQALSTVPAHLLPELLPRL</sequence>
<reference evidence="2" key="1">
    <citation type="submission" date="2020-05" db="EMBL/GenBank/DDBJ databases">
        <authorList>
            <person name="Zhu T."/>
            <person name="Keshari N."/>
            <person name="Lu X."/>
        </authorList>
    </citation>
    <scope>NUCLEOTIDE SEQUENCE</scope>
    <source>
        <strain evidence="2">NK1-22</strain>
    </source>
</reference>
<dbReference type="PANTHER" id="PTHR19959">
    <property type="entry name" value="KINESIN LIGHT CHAIN"/>
    <property type="match status" value="1"/>
</dbReference>
<feature type="compositionally biased region" description="Low complexity" evidence="1">
    <location>
        <begin position="380"/>
        <end position="392"/>
    </location>
</feature>
<name>A0AA96Y582_9CYAN</name>
<feature type="compositionally biased region" description="Low complexity" evidence="1">
    <location>
        <begin position="254"/>
        <end position="290"/>
    </location>
</feature>
<feature type="region of interest" description="Disordered" evidence="1">
    <location>
        <begin position="221"/>
        <end position="451"/>
    </location>
</feature>
<dbReference type="SUPFAM" id="SSF48452">
    <property type="entry name" value="TPR-like"/>
    <property type="match status" value="1"/>
</dbReference>
<dbReference type="EMBL" id="CP053540">
    <property type="protein sequence ID" value="WOB44250.1"/>
    <property type="molecule type" value="Genomic_DNA"/>
</dbReference>
<feature type="compositionally biased region" description="Polar residues" evidence="1">
    <location>
        <begin position="401"/>
        <end position="416"/>
    </location>
</feature>
<dbReference type="Gene3D" id="1.25.40.10">
    <property type="entry name" value="Tetratricopeptide repeat domain"/>
    <property type="match status" value="2"/>
</dbReference>
<accession>A0AA96Y582</accession>
<dbReference type="RefSeq" id="WP_316787368.1">
    <property type="nucleotide sequence ID" value="NZ_CP053540.1"/>
</dbReference>
<protein>
    <submittedName>
        <fullName evidence="2">Tetratricopeptide repeat protein</fullName>
    </submittedName>
</protein>
<feature type="compositionally biased region" description="Pro residues" evidence="1">
    <location>
        <begin position="369"/>
        <end position="379"/>
    </location>
</feature>
<dbReference type="PANTHER" id="PTHR19959:SF119">
    <property type="entry name" value="FUNGAL LIPASE-LIKE DOMAIN-CONTAINING PROTEIN"/>
    <property type="match status" value="1"/>
</dbReference>